<dbReference type="InterPro" id="IPR018313">
    <property type="entry name" value="SBP_3_CS"/>
</dbReference>
<evidence type="ECO:0000256" key="5">
    <source>
        <dbReference type="SAM" id="SignalP"/>
    </source>
</evidence>
<evidence type="ECO:0000256" key="2">
    <source>
        <dbReference type="ARBA" id="ARBA00010333"/>
    </source>
</evidence>
<dbReference type="EMBL" id="CP158252">
    <property type="protein sequence ID" value="XDJ41760.1"/>
    <property type="molecule type" value="Genomic_DNA"/>
</dbReference>
<accession>A0AB39CIF2</accession>
<name>A0AB39CIF2_9BURK</name>
<sequence>MTKKLSALLFASLLPLLAAAPAAQAATDDLAAIQKAGVLRIGTEGTYAPFSYHDTKDNRLIGFDVDIARAIAKQLGVKAEFVEGKWDGLIAGLDVNRYDVVINQVGISPERQAKFDFSKPYISSAAALIVREDNDTIHSFADLKGKRSANTITSNFGKLAQRSGAEVVPVQGFNDSIALLTSGRVDATVNDLLSFLDFKHQQPKAKVKVVATDNSAEFGQSGVLMRKNQPALKAAVDKALDALRADGTYKQISERYFGEDLSAVKAQ</sequence>
<dbReference type="PANTHER" id="PTHR35936:SF19">
    <property type="entry name" value="AMINO-ACID-BINDING PROTEIN YXEM-RELATED"/>
    <property type="match status" value="1"/>
</dbReference>
<evidence type="ECO:0000259" key="6">
    <source>
        <dbReference type="SMART" id="SM00062"/>
    </source>
</evidence>
<feature type="signal peptide" evidence="5">
    <location>
        <begin position="1"/>
        <end position="25"/>
    </location>
</feature>
<dbReference type="CDD" id="cd13711">
    <property type="entry name" value="PBP2_Ngo0372_TcyA"/>
    <property type="match status" value="1"/>
</dbReference>
<dbReference type="PROSITE" id="PS01039">
    <property type="entry name" value="SBP_BACTERIAL_3"/>
    <property type="match status" value="1"/>
</dbReference>
<keyword evidence="3 5" id="KW-0732">Signal</keyword>
<protein>
    <submittedName>
        <fullName evidence="7">Amino acid ABC transporter substrate-binding protein</fullName>
    </submittedName>
</protein>
<dbReference type="PANTHER" id="PTHR35936">
    <property type="entry name" value="MEMBRANE-BOUND LYTIC MUREIN TRANSGLYCOSYLASE F"/>
    <property type="match status" value="1"/>
</dbReference>
<dbReference type="RefSeq" id="WP_368643350.1">
    <property type="nucleotide sequence ID" value="NZ_CP158252.1"/>
</dbReference>
<organism evidence="7">
    <name type="scientific">Castellaniella ginsengisoli</name>
    <dbReference type="NCBI Taxonomy" id="546114"/>
    <lineage>
        <taxon>Bacteria</taxon>
        <taxon>Pseudomonadati</taxon>
        <taxon>Pseudomonadota</taxon>
        <taxon>Betaproteobacteria</taxon>
        <taxon>Burkholderiales</taxon>
        <taxon>Alcaligenaceae</taxon>
        <taxon>Castellaniella</taxon>
    </lineage>
</organism>
<feature type="domain" description="Solute-binding protein family 3/N-terminal" evidence="6">
    <location>
        <begin position="38"/>
        <end position="260"/>
    </location>
</feature>
<dbReference type="Pfam" id="PF00497">
    <property type="entry name" value="SBP_bac_3"/>
    <property type="match status" value="1"/>
</dbReference>
<comment type="similarity">
    <text evidence="2 4">Belongs to the bacterial solute-binding protein 3 family.</text>
</comment>
<dbReference type="AlphaFoldDB" id="A0AB39CIF2"/>
<evidence type="ECO:0000256" key="3">
    <source>
        <dbReference type="ARBA" id="ARBA00022729"/>
    </source>
</evidence>
<dbReference type="Gene3D" id="3.40.190.10">
    <property type="entry name" value="Periplasmic binding protein-like II"/>
    <property type="match status" value="2"/>
</dbReference>
<dbReference type="InterPro" id="IPR001638">
    <property type="entry name" value="Solute-binding_3/MltF_N"/>
</dbReference>
<feature type="chain" id="PRO_5044322450" evidence="5">
    <location>
        <begin position="26"/>
        <end position="267"/>
    </location>
</feature>
<evidence type="ECO:0000256" key="1">
    <source>
        <dbReference type="ARBA" id="ARBA00004196"/>
    </source>
</evidence>
<gene>
    <name evidence="7" type="ORF">ABRY99_12635</name>
</gene>
<dbReference type="SMART" id="SM00062">
    <property type="entry name" value="PBPb"/>
    <property type="match status" value="1"/>
</dbReference>
<reference evidence="7" key="1">
    <citation type="submission" date="2024-05" db="EMBL/GenBank/DDBJ databases">
        <authorList>
            <person name="Luo Y.-C."/>
            <person name="Nicholds J."/>
            <person name="Mortimer T."/>
            <person name="Maboni G."/>
        </authorList>
    </citation>
    <scope>NUCLEOTIDE SEQUENCE</scope>
    <source>
        <strain evidence="7">153920</strain>
    </source>
</reference>
<evidence type="ECO:0000256" key="4">
    <source>
        <dbReference type="RuleBase" id="RU003744"/>
    </source>
</evidence>
<dbReference type="SUPFAM" id="SSF53850">
    <property type="entry name" value="Periplasmic binding protein-like II"/>
    <property type="match status" value="1"/>
</dbReference>
<evidence type="ECO:0000313" key="7">
    <source>
        <dbReference type="EMBL" id="XDJ41760.1"/>
    </source>
</evidence>
<comment type="subcellular location">
    <subcellularLocation>
        <location evidence="1">Cell envelope</location>
    </subcellularLocation>
</comment>
<proteinExistence type="inferred from homology"/>
<dbReference type="GO" id="GO:0030313">
    <property type="term" value="C:cell envelope"/>
    <property type="evidence" value="ECO:0007669"/>
    <property type="project" value="UniProtKB-SubCell"/>
</dbReference>